<evidence type="ECO:0000313" key="1">
    <source>
        <dbReference type="EMBL" id="MFC3964502.1"/>
    </source>
</evidence>
<name>A0ABV8DYB6_9NOCA</name>
<dbReference type="Proteomes" id="UP001595696">
    <property type="component" value="Unassembled WGS sequence"/>
</dbReference>
<gene>
    <name evidence="1" type="ORF">ACFO0B_21175</name>
</gene>
<evidence type="ECO:0000313" key="2">
    <source>
        <dbReference type="Proteomes" id="UP001595696"/>
    </source>
</evidence>
<dbReference type="RefSeq" id="WP_378614259.1">
    <property type="nucleotide sequence ID" value="NZ_JBHSAX010000017.1"/>
</dbReference>
<dbReference type="EMBL" id="JBHSAX010000017">
    <property type="protein sequence ID" value="MFC3964502.1"/>
    <property type="molecule type" value="Genomic_DNA"/>
</dbReference>
<comment type="caution">
    <text evidence="1">The sequence shown here is derived from an EMBL/GenBank/DDBJ whole genome shotgun (WGS) entry which is preliminary data.</text>
</comment>
<proteinExistence type="predicted"/>
<sequence length="89" mass="9988">MTTFGKWKLLCGTADFGFRHIQAKHMGEWESLAVIENRNWRDIADMAMTKAHDAPDRQGSHGAGKMRFTGQIYLVNHATGGSSRQLSRP</sequence>
<accession>A0ABV8DYB6</accession>
<reference evidence="2" key="1">
    <citation type="journal article" date="2019" name="Int. J. Syst. Evol. Microbiol.">
        <title>The Global Catalogue of Microorganisms (GCM) 10K type strain sequencing project: providing services to taxonomists for standard genome sequencing and annotation.</title>
        <authorList>
            <consortium name="The Broad Institute Genomics Platform"/>
            <consortium name="The Broad Institute Genome Sequencing Center for Infectious Disease"/>
            <person name="Wu L."/>
            <person name="Ma J."/>
        </authorList>
    </citation>
    <scope>NUCLEOTIDE SEQUENCE [LARGE SCALE GENOMIC DNA]</scope>
    <source>
        <strain evidence="2">CGMCC 4.7330</strain>
    </source>
</reference>
<organism evidence="1 2">
    <name type="scientific">Nocardia jiangsuensis</name>
    <dbReference type="NCBI Taxonomy" id="1691563"/>
    <lineage>
        <taxon>Bacteria</taxon>
        <taxon>Bacillati</taxon>
        <taxon>Actinomycetota</taxon>
        <taxon>Actinomycetes</taxon>
        <taxon>Mycobacteriales</taxon>
        <taxon>Nocardiaceae</taxon>
        <taxon>Nocardia</taxon>
    </lineage>
</organism>
<protein>
    <submittedName>
        <fullName evidence="1">Uncharacterized protein</fullName>
    </submittedName>
</protein>
<keyword evidence="2" id="KW-1185">Reference proteome</keyword>